<dbReference type="Proteomes" id="UP000784880">
    <property type="component" value="Unassembled WGS sequence"/>
</dbReference>
<dbReference type="EMBL" id="JAHQCS010000110">
    <property type="protein sequence ID" value="MBU9712796.1"/>
    <property type="molecule type" value="Genomic_DNA"/>
</dbReference>
<feature type="domain" description="Transposase IS200-like" evidence="1">
    <location>
        <begin position="9"/>
        <end position="123"/>
    </location>
</feature>
<dbReference type="PANTHER" id="PTHR34322">
    <property type="entry name" value="TRANSPOSASE, Y1_TNP DOMAIN-CONTAINING"/>
    <property type="match status" value="1"/>
</dbReference>
<accession>A0ABS6JGR9</accession>
<comment type="caution">
    <text evidence="2">The sequence shown here is derived from an EMBL/GenBank/DDBJ whole genome shotgun (WGS) entry which is preliminary data.</text>
</comment>
<evidence type="ECO:0000313" key="2">
    <source>
        <dbReference type="EMBL" id="MBU9712796.1"/>
    </source>
</evidence>
<proteinExistence type="predicted"/>
<evidence type="ECO:0000313" key="3">
    <source>
        <dbReference type="Proteomes" id="UP000784880"/>
    </source>
</evidence>
<keyword evidence="3" id="KW-1185">Reference proteome</keyword>
<dbReference type="PANTHER" id="PTHR34322:SF2">
    <property type="entry name" value="TRANSPOSASE IS200-LIKE DOMAIN-CONTAINING PROTEIN"/>
    <property type="match status" value="1"/>
</dbReference>
<dbReference type="RefSeq" id="WP_217066968.1">
    <property type="nucleotide sequence ID" value="NZ_JAHQCS010000110.1"/>
</dbReference>
<organism evidence="2 3">
    <name type="scientific">Evansella tamaricis</name>
    <dbReference type="NCBI Taxonomy" id="2069301"/>
    <lineage>
        <taxon>Bacteria</taxon>
        <taxon>Bacillati</taxon>
        <taxon>Bacillota</taxon>
        <taxon>Bacilli</taxon>
        <taxon>Bacillales</taxon>
        <taxon>Bacillaceae</taxon>
        <taxon>Evansella</taxon>
    </lineage>
</organism>
<name>A0ABS6JGR9_9BACI</name>
<gene>
    <name evidence="2" type="ORF">KS419_13780</name>
</gene>
<protein>
    <submittedName>
        <fullName evidence="2">Transposase</fullName>
    </submittedName>
</protein>
<reference evidence="2 3" key="1">
    <citation type="submission" date="2021-06" db="EMBL/GenBank/DDBJ databases">
        <title>Bacillus sp. RD4P76, an endophyte from a halophyte.</title>
        <authorList>
            <person name="Sun J.-Q."/>
        </authorList>
    </citation>
    <scope>NUCLEOTIDE SEQUENCE [LARGE SCALE GENOMIC DNA]</scope>
    <source>
        <strain evidence="2 3">CGMCC 1.15917</strain>
    </source>
</reference>
<dbReference type="SMART" id="SM01321">
    <property type="entry name" value="Y1_Tnp"/>
    <property type="match status" value="1"/>
</dbReference>
<dbReference type="InterPro" id="IPR002686">
    <property type="entry name" value="Transposase_17"/>
</dbReference>
<evidence type="ECO:0000259" key="1">
    <source>
        <dbReference type="SMART" id="SM01321"/>
    </source>
</evidence>
<sequence>MPIPKRQWYPGAIYHVISRGIRRSPIFLCPGDFIKFNRVLDNTLQYTPYHLHAYCLMTNHYHLLVGTKSDPLHKIMHSINGSYATWFNKKYKLSGHVFENRYSSHPVPSDYGLMAVSAYIHNNPLAANMIDDPIYYPWSSLQYYVNPELTAGSPHFSQSISERKTFNLSLNIKESVPVNSLVDTYPNPSEWSSFIVPNPPSGSPPPKAFTRERIRQLFPVPLHIYYKKYVEREWKLHCIQKSMKTKS</sequence>
<dbReference type="Pfam" id="PF01797">
    <property type="entry name" value="Y1_Tnp"/>
    <property type="match status" value="1"/>
</dbReference>